<gene>
    <name evidence="11" type="ORF">SAMN06297382_1120</name>
</gene>
<evidence type="ECO:0000256" key="8">
    <source>
        <dbReference type="ARBA" id="ARBA00023136"/>
    </source>
</evidence>
<evidence type="ECO:0000259" key="10">
    <source>
        <dbReference type="Pfam" id="PF02501"/>
    </source>
</evidence>
<feature type="transmembrane region" description="Helical" evidence="9">
    <location>
        <begin position="12"/>
        <end position="35"/>
    </location>
</feature>
<keyword evidence="6 9" id="KW-0812">Transmembrane</keyword>
<evidence type="ECO:0000256" key="4">
    <source>
        <dbReference type="ARBA" id="ARBA00022481"/>
    </source>
</evidence>
<organism evidence="11 12">
    <name type="scientific">Amphiplicatus metriothermophilus</name>
    <dbReference type="NCBI Taxonomy" id="1519374"/>
    <lineage>
        <taxon>Bacteria</taxon>
        <taxon>Pseudomonadati</taxon>
        <taxon>Pseudomonadota</taxon>
        <taxon>Alphaproteobacteria</taxon>
        <taxon>Parvularculales</taxon>
        <taxon>Parvularculaceae</taxon>
        <taxon>Amphiplicatus</taxon>
    </lineage>
</organism>
<feature type="domain" description="Type II secretion system protein GspI C-terminal" evidence="10">
    <location>
        <begin position="46"/>
        <end position="117"/>
    </location>
</feature>
<accession>A0A239PP56</accession>
<dbReference type="GO" id="GO:0015628">
    <property type="term" value="P:protein secretion by the type II secretion system"/>
    <property type="evidence" value="ECO:0007669"/>
    <property type="project" value="UniProtKB-UniRule"/>
</dbReference>
<evidence type="ECO:0000313" key="12">
    <source>
        <dbReference type="Proteomes" id="UP000198346"/>
    </source>
</evidence>
<evidence type="ECO:0000256" key="6">
    <source>
        <dbReference type="ARBA" id="ARBA00022692"/>
    </source>
</evidence>
<evidence type="ECO:0000256" key="1">
    <source>
        <dbReference type="ARBA" id="ARBA00004377"/>
    </source>
</evidence>
<keyword evidence="7 9" id="KW-1133">Transmembrane helix</keyword>
<dbReference type="InterPro" id="IPR045584">
    <property type="entry name" value="Pilin-like"/>
</dbReference>
<dbReference type="AlphaFoldDB" id="A0A239PP56"/>
<dbReference type="PROSITE" id="PS00409">
    <property type="entry name" value="PROKAR_NTER_METHYL"/>
    <property type="match status" value="1"/>
</dbReference>
<dbReference type="NCBIfam" id="TIGR02532">
    <property type="entry name" value="IV_pilin_GFxxxE"/>
    <property type="match status" value="1"/>
</dbReference>
<keyword evidence="4 9" id="KW-0488">Methylation</keyword>
<evidence type="ECO:0000256" key="2">
    <source>
        <dbReference type="ARBA" id="ARBA00008358"/>
    </source>
</evidence>
<keyword evidence="12" id="KW-1185">Reference proteome</keyword>
<evidence type="ECO:0000313" key="11">
    <source>
        <dbReference type="EMBL" id="SNT72089.1"/>
    </source>
</evidence>
<dbReference type="Proteomes" id="UP000198346">
    <property type="component" value="Unassembled WGS sequence"/>
</dbReference>
<evidence type="ECO:0000256" key="5">
    <source>
        <dbReference type="ARBA" id="ARBA00022519"/>
    </source>
</evidence>
<proteinExistence type="inferred from homology"/>
<comment type="subunit">
    <text evidence="9">Type II secretion is composed of four main components: the outer membrane complex, the inner membrane complex, the cytoplasmic secretion ATPase and the periplasm-spanning pseudopilus.</text>
</comment>
<comment type="subcellular location">
    <subcellularLocation>
        <location evidence="1 9">Cell inner membrane</location>
        <topology evidence="1 9">Single-pass membrane protein</topology>
    </subcellularLocation>
</comment>
<keyword evidence="8 9" id="KW-0472">Membrane</keyword>
<evidence type="ECO:0000256" key="3">
    <source>
        <dbReference type="ARBA" id="ARBA00022475"/>
    </source>
</evidence>
<comment type="function">
    <text evidence="9">Component of the type II secretion system required for the energy-dependent secretion of extracellular factors such as proteases and toxins from the periplasm.</text>
</comment>
<dbReference type="NCBIfam" id="TIGR01707">
    <property type="entry name" value="gspI"/>
    <property type="match status" value="1"/>
</dbReference>
<keyword evidence="5 9" id="KW-0997">Cell inner membrane</keyword>
<dbReference type="InterPro" id="IPR003413">
    <property type="entry name" value="T2SS_GspI_C"/>
</dbReference>
<dbReference type="RefSeq" id="WP_089411618.1">
    <property type="nucleotide sequence ID" value="NZ_FZQA01000002.1"/>
</dbReference>
<dbReference type="PANTHER" id="PTHR38779:SF2">
    <property type="entry name" value="TYPE II SECRETION SYSTEM PROTEIN I-RELATED"/>
    <property type="match status" value="1"/>
</dbReference>
<keyword evidence="3" id="KW-1003">Cell membrane</keyword>
<protein>
    <recommendedName>
        <fullName evidence="9">Type II secretion system protein I</fullName>
        <shortName evidence="9">T2SS minor pseudopilin I</shortName>
    </recommendedName>
</protein>
<dbReference type="GO" id="GO:0005886">
    <property type="term" value="C:plasma membrane"/>
    <property type="evidence" value="ECO:0007669"/>
    <property type="project" value="UniProtKB-SubCell"/>
</dbReference>
<dbReference type="Gene3D" id="3.30.1300.30">
    <property type="entry name" value="GSPII I/J protein-like"/>
    <property type="match status" value="1"/>
</dbReference>
<dbReference type="PANTHER" id="PTHR38779">
    <property type="entry name" value="TYPE II SECRETION SYSTEM PROTEIN I-RELATED"/>
    <property type="match status" value="1"/>
</dbReference>
<dbReference type="InterPro" id="IPR010052">
    <property type="entry name" value="T2SS_protein-GspI"/>
</dbReference>
<dbReference type="GO" id="GO:0015627">
    <property type="term" value="C:type II protein secretion system complex"/>
    <property type="evidence" value="ECO:0007669"/>
    <property type="project" value="UniProtKB-UniRule"/>
</dbReference>
<dbReference type="Pfam" id="PF07963">
    <property type="entry name" value="N_methyl"/>
    <property type="match status" value="1"/>
</dbReference>
<evidence type="ECO:0000256" key="7">
    <source>
        <dbReference type="ARBA" id="ARBA00022989"/>
    </source>
</evidence>
<comment type="similarity">
    <text evidence="2 9">Belongs to the GSP I family.</text>
</comment>
<name>A0A239PP56_9PROT</name>
<reference evidence="11 12" key="1">
    <citation type="submission" date="2017-07" db="EMBL/GenBank/DDBJ databases">
        <authorList>
            <person name="Sun Z.S."/>
            <person name="Albrecht U."/>
            <person name="Echele G."/>
            <person name="Lee C.C."/>
        </authorList>
    </citation>
    <scope>NUCLEOTIDE SEQUENCE [LARGE SCALE GENOMIC DNA]</scope>
    <source>
        <strain evidence="11 12">CGMCC 1.12710</strain>
    </source>
</reference>
<dbReference type="Pfam" id="PF02501">
    <property type="entry name" value="T2SSI"/>
    <property type="match status" value="1"/>
</dbReference>
<evidence type="ECO:0000256" key="9">
    <source>
        <dbReference type="RuleBase" id="RU368030"/>
    </source>
</evidence>
<comment type="PTM">
    <text evidence="9">Cleaved by prepilin peptidase.</text>
</comment>
<sequence length="126" mass="13486">MTVRDADSQKGFTLIEALVALVALGLVVGGALALIAQNARFIAAAEDRLVAQALADNLMVEALAASAPLEREVTSGETSFAGRDLRWRRVVVETGVDDVVRIDIDVRRRKVGQTLAAATSLKRERS</sequence>
<dbReference type="InterPro" id="IPR012902">
    <property type="entry name" value="N_methyl_site"/>
</dbReference>
<dbReference type="SUPFAM" id="SSF54523">
    <property type="entry name" value="Pili subunits"/>
    <property type="match status" value="1"/>
</dbReference>
<dbReference type="EMBL" id="FZQA01000002">
    <property type="protein sequence ID" value="SNT72089.1"/>
    <property type="molecule type" value="Genomic_DNA"/>
</dbReference>